<accession>A0A1X9LJX5</accession>
<dbReference type="Pfam" id="PF13730">
    <property type="entry name" value="HTH_36"/>
    <property type="match status" value="1"/>
</dbReference>
<dbReference type="STRING" id="1619308.B5808_09800"/>
<proteinExistence type="predicted"/>
<gene>
    <name evidence="1" type="ORF">B5808_09800</name>
</gene>
<dbReference type="SUPFAM" id="SSF46785">
    <property type="entry name" value="Winged helix' DNA-binding domain"/>
    <property type="match status" value="1"/>
</dbReference>
<dbReference type="InterPro" id="IPR036390">
    <property type="entry name" value="WH_DNA-bd_sf"/>
</dbReference>
<dbReference type="Gene3D" id="1.10.10.10">
    <property type="entry name" value="Winged helix-like DNA-binding domain superfamily/Winged helix DNA-binding domain"/>
    <property type="match status" value="1"/>
</dbReference>
<name>A0A1X9LJX5_9MICO</name>
<protein>
    <submittedName>
        <fullName evidence="1">Uncharacterized protein</fullName>
    </submittedName>
</protein>
<dbReference type="AlphaFoldDB" id="A0A1X9LJX5"/>
<dbReference type="EMBL" id="CP020715">
    <property type="protein sequence ID" value="ARJ05484.1"/>
    <property type="molecule type" value="Genomic_DNA"/>
</dbReference>
<reference evidence="1 2" key="1">
    <citation type="submission" date="2017-04" db="EMBL/GenBank/DDBJ databases">
        <authorList>
            <person name="Afonso C.L."/>
            <person name="Miller P.J."/>
            <person name="Scott M.A."/>
            <person name="Spackman E."/>
            <person name="Goraichik I."/>
            <person name="Dimitrov K.M."/>
            <person name="Suarez D.L."/>
            <person name="Swayne D.E."/>
        </authorList>
    </citation>
    <scope>NUCLEOTIDE SEQUENCE [LARGE SCALE GENOMIC DNA]</scope>
    <source>
        <strain evidence="2">XA(T)</strain>
    </source>
</reference>
<keyword evidence="2" id="KW-1185">Reference proteome</keyword>
<dbReference type="RefSeq" id="WP_085019622.1">
    <property type="nucleotide sequence ID" value="NZ_BMHD01000001.1"/>
</dbReference>
<evidence type="ECO:0000313" key="1">
    <source>
        <dbReference type="EMBL" id="ARJ05484.1"/>
    </source>
</evidence>
<dbReference type="Proteomes" id="UP000192775">
    <property type="component" value="Chromosome"/>
</dbReference>
<dbReference type="InterPro" id="IPR036388">
    <property type="entry name" value="WH-like_DNA-bd_sf"/>
</dbReference>
<dbReference type="KEGG" id="cphy:B5808_09800"/>
<evidence type="ECO:0000313" key="2">
    <source>
        <dbReference type="Proteomes" id="UP000192775"/>
    </source>
</evidence>
<sequence>MARITSRWLLRGGIGQLGLSKTEALVLLALLDHADKGVAWCPQTHLSRDLRVSRSQVNEAQARLREIGALVEHEPGRQGRATRYRFGEVASTVQHVRSGDRLEGANMSDYQGNFNVVDMSSYRAGG</sequence>
<organism evidence="1 2">
    <name type="scientific">Cnuibacter physcomitrellae</name>
    <dbReference type="NCBI Taxonomy" id="1619308"/>
    <lineage>
        <taxon>Bacteria</taxon>
        <taxon>Bacillati</taxon>
        <taxon>Actinomycetota</taxon>
        <taxon>Actinomycetes</taxon>
        <taxon>Micrococcales</taxon>
        <taxon>Microbacteriaceae</taxon>
        <taxon>Cnuibacter</taxon>
    </lineage>
</organism>